<evidence type="ECO:0000313" key="2">
    <source>
        <dbReference type="EMBL" id="MFL9831959.1"/>
    </source>
</evidence>
<proteinExistence type="predicted"/>
<dbReference type="InterPro" id="IPR001173">
    <property type="entry name" value="Glyco_trans_2-like"/>
</dbReference>
<organism evidence="2 3">
    <name type="scientific">Flavobacterium plantiphilum</name>
    <dbReference type="NCBI Taxonomy" id="3163297"/>
    <lineage>
        <taxon>Bacteria</taxon>
        <taxon>Pseudomonadati</taxon>
        <taxon>Bacteroidota</taxon>
        <taxon>Flavobacteriia</taxon>
        <taxon>Flavobacteriales</taxon>
        <taxon>Flavobacteriaceae</taxon>
        <taxon>Flavobacterium</taxon>
    </lineage>
</organism>
<dbReference type="InterPro" id="IPR029044">
    <property type="entry name" value="Nucleotide-diphossugar_trans"/>
</dbReference>
<dbReference type="PANTHER" id="PTHR22916:SF3">
    <property type="entry name" value="UDP-GLCNAC:BETAGAL BETA-1,3-N-ACETYLGLUCOSAMINYLTRANSFERASE-LIKE PROTEIN 1"/>
    <property type="match status" value="1"/>
</dbReference>
<gene>
    <name evidence="2" type="ORF">ABS764_13995</name>
</gene>
<protein>
    <submittedName>
        <fullName evidence="2">Glycosyltransferase</fullName>
        <ecNumber evidence="2">2.4.-.-</ecNumber>
    </submittedName>
</protein>
<evidence type="ECO:0000259" key="1">
    <source>
        <dbReference type="Pfam" id="PF00535"/>
    </source>
</evidence>
<sequence length="301" mass="35295">MMKPLVSIIIPCYNQGEFLDETLTSVLNQTYSNWECIMIDDGSTDNTALIAQSWIQKDTRYVYLKKKNGGVSSSRNLGIEKAKGDFIQFLDSDDLLANAKIMDSIQVIQKYSVEVVCSNYIMFTDTNSNYESPFSQIGDYDFTFYNLARYWNNGFTIPINCWFFKTSLFDDIEFPLGLTAQEDWFTWLRIFKKKPKTYYISQQLAFYRMNVNGRTKSGSFFDETLQVINCLKSFLTEEEFKIVYESAIIRYNEGMLYWRNRENNLKNSNTYQFGLLCKKVIKKLGLLPLGKKLFQYLKFLK</sequence>
<dbReference type="EMBL" id="JBELQA010000008">
    <property type="protein sequence ID" value="MFL9831959.1"/>
    <property type="molecule type" value="Genomic_DNA"/>
</dbReference>
<dbReference type="RefSeq" id="WP_408082407.1">
    <property type="nucleotide sequence ID" value="NZ_JBELQA010000008.1"/>
</dbReference>
<keyword evidence="2" id="KW-0328">Glycosyltransferase</keyword>
<dbReference type="Proteomes" id="UP001629260">
    <property type="component" value="Unassembled WGS sequence"/>
</dbReference>
<dbReference type="GO" id="GO:0016757">
    <property type="term" value="F:glycosyltransferase activity"/>
    <property type="evidence" value="ECO:0007669"/>
    <property type="project" value="UniProtKB-KW"/>
</dbReference>
<dbReference type="Pfam" id="PF00535">
    <property type="entry name" value="Glycos_transf_2"/>
    <property type="match status" value="1"/>
</dbReference>
<comment type="caution">
    <text evidence="2">The sequence shown here is derived from an EMBL/GenBank/DDBJ whole genome shotgun (WGS) entry which is preliminary data.</text>
</comment>
<reference evidence="2 3" key="1">
    <citation type="submission" date="2024-06" db="EMBL/GenBank/DDBJ databases">
        <authorList>
            <person name="Kaempfer P."/>
            <person name="Viver T."/>
        </authorList>
    </citation>
    <scope>NUCLEOTIDE SEQUENCE [LARGE SCALE GENOMIC DNA]</scope>
    <source>
        <strain evidence="2 3">ST-87</strain>
    </source>
</reference>
<evidence type="ECO:0000313" key="3">
    <source>
        <dbReference type="Proteomes" id="UP001629260"/>
    </source>
</evidence>
<dbReference type="SUPFAM" id="SSF53448">
    <property type="entry name" value="Nucleotide-diphospho-sugar transferases"/>
    <property type="match status" value="1"/>
</dbReference>
<keyword evidence="3" id="KW-1185">Reference proteome</keyword>
<feature type="domain" description="Glycosyltransferase 2-like" evidence="1">
    <location>
        <begin position="7"/>
        <end position="168"/>
    </location>
</feature>
<dbReference type="PANTHER" id="PTHR22916">
    <property type="entry name" value="GLYCOSYLTRANSFERASE"/>
    <property type="match status" value="1"/>
</dbReference>
<dbReference type="EC" id="2.4.-.-" evidence="2"/>
<keyword evidence="2" id="KW-0808">Transferase</keyword>
<name>A0ABW8XVP0_9FLAO</name>
<dbReference type="Gene3D" id="3.90.550.10">
    <property type="entry name" value="Spore Coat Polysaccharide Biosynthesis Protein SpsA, Chain A"/>
    <property type="match status" value="1"/>
</dbReference>
<accession>A0ABW8XVP0</accession>